<evidence type="ECO:0000313" key="1">
    <source>
        <dbReference type="EMBL" id="SHK68958.1"/>
    </source>
</evidence>
<sequence>MPPRTRQSTCPECGTAFPYRSGKRFCSSSCRKAESQKRLRKANPVNAQSCPATRREQHEIYELAARMAETLYTMPPGQRLGYIEEIIQLARSGQCPRIRKILTMPALIRPDPTKKHLFYQGRKSYCTISQAANRYCRASPWDAGIADVVRGKVPEPPTGEVDEALDLVA</sequence>
<protein>
    <submittedName>
        <fullName evidence="1">Uncharacterized protein</fullName>
    </submittedName>
</protein>
<organism evidence="1 2">
    <name type="scientific">Shimia gijangensis</name>
    <dbReference type="NCBI Taxonomy" id="1470563"/>
    <lineage>
        <taxon>Bacteria</taxon>
        <taxon>Pseudomonadati</taxon>
        <taxon>Pseudomonadota</taxon>
        <taxon>Alphaproteobacteria</taxon>
        <taxon>Rhodobacterales</taxon>
        <taxon>Roseobacteraceae</taxon>
    </lineage>
</organism>
<accession>A0A1M6UIM7</accession>
<name>A0A1M6UIM7_9RHOB</name>
<keyword evidence="2" id="KW-1185">Reference proteome</keyword>
<dbReference type="EMBL" id="FQZQ01000072">
    <property type="protein sequence ID" value="SHK68958.1"/>
    <property type="molecule type" value="Genomic_DNA"/>
</dbReference>
<reference evidence="2" key="1">
    <citation type="submission" date="2016-11" db="EMBL/GenBank/DDBJ databases">
        <authorList>
            <person name="Varghese N."/>
            <person name="Submissions S."/>
        </authorList>
    </citation>
    <scope>NUCLEOTIDE SEQUENCE [LARGE SCALE GENOMIC DNA]</scope>
    <source>
        <strain evidence="2">DSM 100564</strain>
    </source>
</reference>
<proteinExistence type="predicted"/>
<dbReference type="AlphaFoldDB" id="A0A1M6UIM7"/>
<evidence type="ECO:0000313" key="2">
    <source>
        <dbReference type="Proteomes" id="UP000183982"/>
    </source>
</evidence>
<dbReference type="Proteomes" id="UP000183982">
    <property type="component" value="Unassembled WGS sequence"/>
</dbReference>
<gene>
    <name evidence="1" type="ORF">SAMN05444000_1721</name>
</gene>